<dbReference type="Proteomes" id="UP001345963">
    <property type="component" value="Unassembled WGS sequence"/>
</dbReference>
<protein>
    <submittedName>
        <fullName evidence="2">Uncharacterized protein</fullName>
    </submittedName>
</protein>
<evidence type="ECO:0000256" key="1">
    <source>
        <dbReference type="SAM" id="MobiDB-lite"/>
    </source>
</evidence>
<organism evidence="2 3">
    <name type="scientific">Ataeniobius toweri</name>
    <dbReference type="NCBI Taxonomy" id="208326"/>
    <lineage>
        <taxon>Eukaryota</taxon>
        <taxon>Metazoa</taxon>
        <taxon>Chordata</taxon>
        <taxon>Craniata</taxon>
        <taxon>Vertebrata</taxon>
        <taxon>Euteleostomi</taxon>
        <taxon>Actinopterygii</taxon>
        <taxon>Neopterygii</taxon>
        <taxon>Teleostei</taxon>
        <taxon>Neoteleostei</taxon>
        <taxon>Acanthomorphata</taxon>
        <taxon>Ovalentaria</taxon>
        <taxon>Atherinomorphae</taxon>
        <taxon>Cyprinodontiformes</taxon>
        <taxon>Goodeidae</taxon>
        <taxon>Ataeniobius</taxon>
    </lineage>
</organism>
<keyword evidence="3" id="KW-1185">Reference proteome</keyword>
<dbReference type="EMBL" id="JAHUTI010082243">
    <property type="protein sequence ID" value="MED6259116.1"/>
    <property type="molecule type" value="Genomic_DNA"/>
</dbReference>
<comment type="caution">
    <text evidence="2">The sequence shown here is derived from an EMBL/GenBank/DDBJ whole genome shotgun (WGS) entry which is preliminary data.</text>
</comment>
<reference evidence="2 3" key="1">
    <citation type="submission" date="2021-07" db="EMBL/GenBank/DDBJ databases">
        <authorList>
            <person name="Palmer J.M."/>
        </authorList>
    </citation>
    <scope>NUCLEOTIDE SEQUENCE [LARGE SCALE GENOMIC DNA]</scope>
    <source>
        <strain evidence="2 3">AT_MEX2019</strain>
        <tissue evidence="2">Muscle</tissue>
    </source>
</reference>
<feature type="region of interest" description="Disordered" evidence="1">
    <location>
        <begin position="1"/>
        <end position="29"/>
    </location>
</feature>
<evidence type="ECO:0000313" key="2">
    <source>
        <dbReference type="EMBL" id="MED6259116.1"/>
    </source>
</evidence>
<accession>A0ABU7C835</accession>
<name>A0ABU7C835_9TELE</name>
<sequence length="94" mass="9938">DQNAEHGEQVGCSSSPQTPTLTENNKGNHYEATIHHHLSASDSLGILTSPWTSTTSSNSASSPLTIFQHISSCQASDVDHLPLLSANPASRCKP</sequence>
<gene>
    <name evidence="2" type="ORF">ATANTOWER_017248</name>
</gene>
<evidence type="ECO:0000313" key="3">
    <source>
        <dbReference type="Proteomes" id="UP001345963"/>
    </source>
</evidence>
<feature type="compositionally biased region" description="Polar residues" evidence="1">
    <location>
        <begin position="11"/>
        <end position="25"/>
    </location>
</feature>
<feature type="non-terminal residue" evidence="2">
    <location>
        <position position="1"/>
    </location>
</feature>
<proteinExistence type="predicted"/>